<dbReference type="EMBL" id="MZ182246">
    <property type="protein sequence ID" value="QVU02049.1"/>
    <property type="molecule type" value="Genomic_DNA"/>
</dbReference>
<accession>A0A8E6YI97</accession>
<protein>
    <submittedName>
        <fullName evidence="1">Uncharacterized protein</fullName>
    </submittedName>
</protein>
<name>A0A8E6YI97_9CAUD</name>
<evidence type="ECO:0000313" key="1">
    <source>
        <dbReference type="EMBL" id="QVU02049.1"/>
    </source>
</evidence>
<dbReference type="Proteomes" id="UP000681521">
    <property type="component" value="Segment"/>
</dbReference>
<organism evidence="1 2">
    <name type="scientific">Enterococcus phage vB_EfaS_785CS</name>
    <dbReference type="NCBI Taxonomy" id="2836121"/>
    <lineage>
        <taxon>Viruses</taxon>
        <taxon>Duplodnaviria</taxon>
        <taxon>Heunggongvirae</taxon>
        <taxon>Uroviricota</taxon>
        <taxon>Caudoviricetes</taxon>
        <taxon>Efquatrovirus</taxon>
        <taxon>Efquatrovirus LY0322</taxon>
    </lineage>
</organism>
<sequence length="73" mass="8752">MKLREMINIINNDLTITLVFQDRTPLRFEYEARGRYIEYGPAYKTLVKYLDNEVIGMYIIDNKHIKLLIKEEA</sequence>
<proteinExistence type="predicted"/>
<reference evidence="1" key="1">
    <citation type="submission" date="2021-05" db="EMBL/GenBank/DDBJ databases">
        <authorList>
            <person name="Shixuan H."/>
        </authorList>
    </citation>
    <scope>NUCLEOTIDE SEQUENCE</scope>
</reference>
<evidence type="ECO:0000313" key="2">
    <source>
        <dbReference type="Proteomes" id="UP000681521"/>
    </source>
</evidence>